<evidence type="ECO:0000256" key="6">
    <source>
        <dbReference type="ARBA" id="ARBA00023136"/>
    </source>
</evidence>
<dbReference type="Pfam" id="PF07779">
    <property type="entry name" value="Cas1_AcylT"/>
    <property type="match status" value="2"/>
</dbReference>
<accession>A0A0L7LTC5</accession>
<feature type="transmembrane region" description="Helical" evidence="8">
    <location>
        <begin position="204"/>
        <end position="234"/>
    </location>
</feature>
<sequence length="236" mass="26579">MNFNDGTCCASPEPATPLTAITFALILVCMNFNDGTCCASPDPATPLTTITFALFLVCAVLCVVRSTWRWSQSLQQRLGGYTLVSAPPADSRPSLLAALAKLGMIMAYFYLCDRTNFFMKENKYYSEWSFWLPVGYVLAILHREQTQEWKGWMQLVVLVYQVTGASKVTPIYMLVRAIVSAYLFLTGQILLREQTREWKGWMQLVLLVYQVTGASKVTPIYMLVRAIVTAYLFLTG</sequence>
<reference evidence="10 11" key="1">
    <citation type="journal article" date="2015" name="Genome Biol. Evol.">
        <title>The genome of winter moth (Operophtera brumata) provides a genomic perspective on sexual dimorphism and phenology.</title>
        <authorList>
            <person name="Derks M.F."/>
            <person name="Smit S."/>
            <person name="Salis L."/>
            <person name="Schijlen E."/>
            <person name="Bossers A."/>
            <person name="Mateman C."/>
            <person name="Pijl A.S."/>
            <person name="de Ridder D."/>
            <person name="Groenen M.A."/>
            <person name="Visser M.E."/>
            <person name="Megens H.J."/>
        </authorList>
    </citation>
    <scope>NUCLEOTIDE SEQUENCE [LARGE SCALE GENOMIC DNA]</scope>
    <source>
        <strain evidence="10">WM2013NL</strain>
        <tissue evidence="10">Head and thorax</tissue>
    </source>
</reference>
<protein>
    <submittedName>
        <fullName evidence="10">Putative conserved plasma membrane protein</fullName>
    </submittedName>
</protein>
<evidence type="ECO:0000313" key="11">
    <source>
        <dbReference type="Proteomes" id="UP000037510"/>
    </source>
</evidence>
<comment type="similarity">
    <text evidence="2">Belongs to the PC-esterase family. CASD1 subfamily.</text>
</comment>
<dbReference type="InterPro" id="IPR012419">
    <property type="entry name" value="Cas1_AcylTrans_dom"/>
</dbReference>
<evidence type="ECO:0000256" key="4">
    <source>
        <dbReference type="ARBA" id="ARBA00022692"/>
    </source>
</evidence>
<evidence type="ECO:0000259" key="9">
    <source>
        <dbReference type="Pfam" id="PF07779"/>
    </source>
</evidence>
<keyword evidence="4 8" id="KW-0812">Transmembrane</keyword>
<evidence type="ECO:0000256" key="1">
    <source>
        <dbReference type="ARBA" id="ARBA00004141"/>
    </source>
</evidence>
<dbReference type="Proteomes" id="UP000037510">
    <property type="component" value="Unassembled WGS sequence"/>
</dbReference>
<comment type="caution">
    <text evidence="10">The sequence shown here is derived from an EMBL/GenBank/DDBJ whole genome shotgun (WGS) entry which is preliminary data.</text>
</comment>
<proteinExistence type="inferred from homology"/>
<dbReference type="GO" id="GO:0005794">
    <property type="term" value="C:Golgi apparatus"/>
    <property type="evidence" value="ECO:0007669"/>
    <property type="project" value="UniProtKB-ARBA"/>
</dbReference>
<evidence type="ECO:0000256" key="2">
    <source>
        <dbReference type="ARBA" id="ARBA00010666"/>
    </source>
</evidence>
<dbReference type="GO" id="GO:0016740">
    <property type="term" value="F:transferase activity"/>
    <property type="evidence" value="ECO:0007669"/>
    <property type="project" value="UniProtKB-KW"/>
</dbReference>
<keyword evidence="5 8" id="KW-1133">Transmembrane helix</keyword>
<evidence type="ECO:0000256" key="3">
    <source>
        <dbReference type="ARBA" id="ARBA00022679"/>
    </source>
</evidence>
<evidence type="ECO:0000256" key="8">
    <source>
        <dbReference type="SAM" id="Phobius"/>
    </source>
</evidence>
<feature type="transmembrane region" description="Helical" evidence="8">
    <location>
        <begin position="171"/>
        <end position="192"/>
    </location>
</feature>
<evidence type="ECO:0000256" key="7">
    <source>
        <dbReference type="ARBA" id="ARBA00023180"/>
    </source>
</evidence>
<feature type="transmembrane region" description="Helical" evidence="8">
    <location>
        <begin position="124"/>
        <end position="142"/>
    </location>
</feature>
<keyword evidence="7" id="KW-0325">Glycoprotein</keyword>
<organism evidence="10 11">
    <name type="scientific">Operophtera brumata</name>
    <name type="common">Winter moth</name>
    <name type="synonym">Phalaena brumata</name>
    <dbReference type="NCBI Taxonomy" id="104452"/>
    <lineage>
        <taxon>Eukaryota</taxon>
        <taxon>Metazoa</taxon>
        <taxon>Ecdysozoa</taxon>
        <taxon>Arthropoda</taxon>
        <taxon>Hexapoda</taxon>
        <taxon>Insecta</taxon>
        <taxon>Pterygota</taxon>
        <taxon>Neoptera</taxon>
        <taxon>Endopterygota</taxon>
        <taxon>Lepidoptera</taxon>
        <taxon>Glossata</taxon>
        <taxon>Ditrysia</taxon>
        <taxon>Geometroidea</taxon>
        <taxon>Geometridae</taxon>
        <taxon>Larentiinae</taxon>
        <taxon>Operophtera</taxon>
    </lineage>
</organism>
<dbReference type="EMBL" id="JTDY01000134">
    <property type="protein sequence ID" value="KOB78682.1"/>
    <property type="molecule type" value="Genomic_DNA"/>
</dbReference>
<dbReference type="AlphaFoldDB" id="A0A0L7LTC5"/>
<feature type="transmembrane region" description="Helical" evidence="8">
    <location>
        <begin position="44"/>
        <end position="68"/>
    </location>
</feature>
<dbReference type="PANTHER" id="PTHR13533">
    <property type="entry name" value="N-ACETYLNEURAMINATE 9-O-ACETYLTRANSFERASE"/>
    <property type="match status" value="1"/>
</dbReference>
<feature type="transmembrane region" description="Helical" evidence="8">
    <location>
        <begin position="15"/>
        <end position="32"/>
    </location>
</feature>
<evidence type="ECO:0000256" key="5">
    <source>
        <dbReference type="ARBA" id="ARBA00022989"/>
    </source>
</evidence>
<dbReference type="GO" id="GO:0005975">
    <property type="term" value="P:carbohydrate metabolic process"/>
    <property type="evidence" value="ECO:0007669"/>
    <property type="project" value="UniProtKB-ARBA"/>
</dbReference>
<evidence type="ECO:0000313" key="10">
    <source>
        <dbReference type="EMBL" id="KOB78682.1"/>
    </source>
</evidence>
<gene>
    <name evidence="10" type="ORF">OBRU01_01650</name>
</gene>
<name>A0A0L7LTC5_OPEBR</name>
<keyword evidence="11" id="KW-1185">Reference proteome</keyword>
<keyword evidence="3" id="KW-0808">Transferase</keyword>
<feature type="domain" description="Cas1p 10 TM acyl transferase" evidence="9">
    <location>
        <begin position="30"/>
        <end position="187"/>
    </location>
</feature>
<dbReference type="GO" id="GO:0016020">
    <property type="term" value="C:membrane"/>
    <property type="evidence" value="ECO:0007669"/>
    <property type="project" value="UniProtKB-SubCell"/>
</dbReference>
<feature type="transmembrane region" description="Helical" evidence="8">
    <location>
        <begin position="94"/>
        <end position="112"/>
    </location>
</feature>
<keyword evidence="6 8" id="KW-0472">Membrane</keyword>
<feature type="domain" description="Cas1p 10 TM acyl transferase" evidence="9">
    <location>
        <begin position="189"/>
        <end position="236"/>
    </location>
</feature>
<comment type="subcellular location">
    <subcellularLocation>
        <location evidence="1">Membrane</location>
        <topology evidence="1">Multi-pass membrane protein</topology>
    </subcellularLocation>
</comment>
<dbReference type="PANTHER" id="PTHR13533:SF1">
    <property type="entry name" value="N-ACETYLNEURAMINATE 9-O-ACETYLTRANSFERASE"/>
    <property type="match status" value="1"/>
</dbReference>